<dbReference type="GO" id="GO:0016787">
    <property type="term" value="F:hydrolase activity"/>
    <property type="evidence" value="ECO:0007669"/>
    <property type="project" value="UniProtKB-KW"/>
</dbReference>
<reference evidence="3 4" key="1">
    <citation type="submission" date="2022-03" db="EMBL/GenBank/DDBJ databases">
        <title>Complete genome sequence of Lysobacter capsici VKM B-2533 and Lysobacter gummosus 10.1.1, promising sources of lytic agents.</title>
        <authorList>
            <person name="Tarlachkov S.V."/>
            <person name="Kudryakova I.V."/>
            <person name="Afoshin A.S."/>
            <person name="Leontyevskaya E.A."/>
            <person name="Leontyevskaya N.V."/>
        </authorList>
    </citation>
    <scope>NUCLEOTIDE SEQUENCE [LARGE SCALE GENOMIC DNA]</scope>
    <source>
        <strain evidence="3 4">10.1.1</strain>
    </source>
</reference>
<dbReference type="EMBL" id="CP093547">
    <property type="protein sequence ID" value="UNP27572.1"/>
    <property type="molecule type" value="Genomic_DNA"/>
</dbReference>
<keyword evidence="4" id="KW-1185">Reference proteome</keyword>
<sequence length="263" mass="27491">MLRTVLFSALACASLLSTTSAATEKSDASAPATVVLVHGAFADGASWNKVIAILNSWGVPSIAVHSPLTSLQDDVDATRRAIKAAPGKVVLVGHSWGGTVITQAGVDAQVSALVYVAAFAPDVGQNSADQGRDFPVPPGLSSLQNRDGFLWLSQAGVARDFAPDLKPRESRLLFNTQAPIKASAFGEAVTQAAWRTKPSWYVIARNDRMLAPQLQAATAQRIHAQVSSTGSSHVAPLSQPREVAFAILEAAGVKTQDSVQEGG</sequence>
<organism evidence="3 4">
    <name type="scientific">Lysobacter gummosus</name>
    <dbReference type="NCBI Taxonomy" id="262324"/>
    <lineage>
        <taxon>Bacteria</taxon>
        <taxon>Pseudomonadati</taxon>
        <taxon>Pseudomonadota</taxon>
        <taxon>Gammaproteobacteria</taxon>
        <taxon>Lysobacterales</taxon>
        <taxon>Lysobacteraceae</taxon>
        <taxon>Lysobacter</taxon>
    </lineage>
</organism>
<feature type="chain" id="PRO_5045188838" evidence="1">
    <location>
        <begin position="23"/>
        <end position="263"/>
    </location>
</feature>
<evidence type="ECO:0000259" key="2">
    <source>
        <dbReference type="Pfam" id="PF12697"/>
    </source>
</evidence>
<dbReference type="Proteomes" id="UP000829194">
    <property type="component" value="Chromosome"/>
</dbReference>
<dbReference type="SUPFAM" id="SSF53474">
    <property type="entry name" value="alpha/beta-Hydrolases"/>
    <property type="match status" value="1"/>
</dbReference>
<evidence type="ECO:0000313" key="4">
    <source>
        <dbReference type="Proteomes" id="UP000829194"/>
    </source>
</evidence>
<accession>A0ABY3X4S5</accession>
<feature type="signal peptide" evidence="1">
    <location>
        <begin position="1"/>
        <end position="22"/>
    </location>
</feature>
<dbReference type="Pfam" id="PF12697">
    <property type="entry name" value="Abhydrolase_6"/>
    <property type="match status" value="1"/>
</dbReference>
<evidence type="ECO:0000256" key="1">
    <source>
        <dbReference type="SAM" id="SignalP"/>
    </source>
</evidence>
<name>A0ABY3X4S5_9GAMM</name>
<evidence type="ECO:0000313" key="3">
    <source>
        <dbReference type="EMBL" id="UNP27572.1"/>
    </source>
</evidence>
<dbReference type="RefSeq" id="WP_057943276.1">
    <property type="nucleotide sequence ID" value="NZ_CP011131.1"/>
</dbReference>
<dbReference type="Gene3D" id="3.40.50.1820">
    <property type="entry name" value="alpha/beta hydrolase"/>
    <property type="match status" value="1"/>
</dbReference>
<proteinExistence type="predicted"/>
<protein>
    <submittedName>
        <fullName evidence="3">Alpha/beta hydrolase</fullName>
    </submittedName>
</protein>
<dbReference type="InterPro" id="IPR052897">
    <property type="entry name" value="Sec-Metab_Biosynth_Hydrolase"/>
</dbReference>
<dbReference type="PANTHER" id="PTHR37017">
    <property type="entry name" value="AB HYDROLASE-1 DOMAIN-CONTAINING PROTEIN-RELATED"/>
    <property type="match status" value="1"/>
</dbReference>
<keyword evidence="1" id="KW-0732">Signal</keyword>
<dbReference type="PANTHER" id="PTHR37017:SF11">
    <property type="entry name" value="ESTERASE_LIPASE_THIOESTERASE DOMAIN-CONTAINING PROTEIN"/>
    <property type="match status" value="1"/>
</dbReference>
<dbReference type="InterPro" id="IPR000073">
    <property type="entry name" value="AB_hydrolase_1"/>
</dbReference>
<dbReference type="InterPro" id="IPR029058">
    <property type="entry name" value="AB_hydrolase_fold"/>
</dbReference>
<feature type="domain" description="AB hydrolase-1" evidence="2">
    <location>
        <begin position="34"/>
        <end position="244"/>
    </location>
</feature>
<gene>
    <name evidence="3" type="ORF">MOV92_13650</name>
</gene>
<keyword evidence="3" id="KW-0378">Hydrolase</keyword>